<gene>
    <name evidence="1" type="ORF">L345_10230</name>
</gene>
<organism evidence="1 2">
    <name type="scientific">Ophiophagus hannah</name>
    <name type="common">King cobra</name>
    <name type="synonym">Naja hannah</name>
    <dbReference type="NCBI Taxonomy" id="8665"/>
    <lineage>
        <taxon>Eukaryota</taxon>
        <taxon>Metazoa</taxon>
        <taxon>Chordata</taxon>
        <taxon>Craniata</taxon>
        <taxon>Vertebrata</taxon>
        <taxon>Euteleostomi</taxon>
        <taxon>Lepidosauria</taxon>
        <taxon>Squamata</taxon>
        <taxon>Bifurcata</taxon>
        <taxon>Unidentata</taxon>
        <taxon>Episquamata</taxon>
        <taxon>Toxicofera</taxon>
        <taxon>Serpentes</taxon>
        <taxon>Colubroidea</taxon>
        <taxon>Elapidae</taxon>
        <taxon>Elapinae</taxon>
        <taxon>Ophiophagus</taxon>
    </lineage>
</organism>
<dbReference type="EMBL" id="AZIM01002446">
    <property type="protein sequence ID" value="ETE64003.1"/>
    <property type="molecule type" value="Genomic_DNA"/>
</dbReference>
<reference evidence="1 2" key="1">
    <citation type="journal article" date="2013" name="Proc. Natl. Acad. Sci. U.S.A.">
        <title>The king cobra genome reveals dynamic gene evolution and adaptation in the snake venom system.</title>
        <authorList>
            <person name="Vonk F.J."/>
            <person name="Casewell N.R."/>
            <person name="Henkel C.V."/>
            <person name="Heimberg A.M."/>
            <person name="Jansen H.J."/>
            <person name="McCleary R.J."/>
            <person name="Kerkkamp H.M."/>
            <person name="Vos R.A."/>
            <person name="Guerreiro I."/>
            <person name="Calvete J.J."/>
            <person name="Wuster W."/>
            <person name="Woods A.E."/>
            <person name="Logan J.M."/>
            <person name="Harrison R.A."/>
            <person name="Castoe T.A."/>
            <person name="de Koning A.P."/>
            <person name="Pollock D.D."/>
            <person name="Yandell M."/>
            <person name="Calderon D."/>
            <person name="Renjifo C."/>
            <person name="Currier R.B."/>
            <person name="Salgado D."/>
            <person name="Pla D."/>
            <person name="Sanz L."/>
            <person name="Hyder A.S."/>
            <person name="Ribeiro J.M."/>
            <person name="Arntzen J.W."/>
            <person name="van den Thillart G.E."/>
            <person name="Boetzer M."/>
            <person name="Pirovano W."/>
            <person name="Dirks R.P."/>
            <person name="Spaink H.P."/>
            <person name="Duboule D."/>
            <person name="McGlinn E."/>
            <person name="Kini R.M."/>
            <person name="Richardson M.K."/>
        </authorList>
    </citation>
    <scope>NUCLEOTIDE SEQUENCE</scope>
    <source>
        <tissue evidence="1">Blood</tissue>
    </source>
</reference>
<evidence type="ECO:0000313" key="1">
    <source>
        <dbReference type="EMBL" id="ETE64003.1"/>
    </source>
</evidence>
<sequence length="33" mass="4243">MSQMHIYDWRQMEHERVKQFLKQSINDKEHQQI</sequence>
<keyword evidence="2" id="KW-1185">Reference proteome</keyword>
<feature type="non-terminal residue" evidence="1">
    <location>
        <position position="1"/>
    </location>
</feature>
<comment type="caution">
    <text evidence="1">The sequence shown here is derived from an EMBL/GenBank/DDBJ whole genome shotgun (WGS) entry which is preliminary data.</text>
</comment>
<evidence type="ECO:0000313" key="2">
    <source>
        <dbReference type="Proteomes" id="UP000018936"/>
    </source>
</evidence>
<proteinExistence type="predicted"/>
<accession>V8NQS4</accession>
<protein>
    <submittedName>
        <fullName evidence="1">Uncharacterized protein</fullName>
    </submittedName>
</protein>
<dbReference type="AlphaFoldDB" id="V8NQS4"/>
<name>V8NQS4_OPHHA</name>
<dbReference type="Proteomes" id="UP000018936">
    <property type="component" value="Unassembled WGS sequence"/>
</dbReference>